<dbReference type="PANTHER" id="PTHR34978:SF3">
    <property type="entry name" value="SLR0241 PROTEIN"/>
    <property type="match status" value="1"/>
</dbReference>
<keyword evidence="2" id="KW-0472">Membrane</keyword>
<evidence type="ECO:0000313" key="4">
    <source>
        <dbReference type="EMBL" id="MDN3689580.1"/>
    </source>
</evidence>
<feature type="coiled-coil region" evidence="1">
    <location>
        <begin position="495"/>
        <end position="522"/>
    </location>
</feature>
<accession>A0ABT8CCV3</accession>
<keyword evidence="1" id="KW-0175">Coiled coil</keyword>
<comment type="caution">
    <text evidence="4">The sequence shown here is derived from an EMBL/GenBank/DDBJ whole genome shotgun (WGS) entry which is preliminary data.</text>
</comment>
<evidence type="ECO:0000313" key="5">
    <source>
        <dbReference type="Proteomes" id="UP001236663"/>
    </source>
</evidence>
<evidence type="ECO:0000259" key="3">
    <source>
        <dbReference type="Pfam" id="PF05569"/>
    </source>
</evidence>
<dbReference type="Gene3D" id="3.30.2010.10">
    <property type="entry name" value="Metalloproteases ('zincins'), catalytic domain"/>
    <property type="match status" value="1"/>
</dbReference>
<feature type="transmembrane region" description="Helical" evidence="2">
    <location>
        <begin position="320"/>
        <end position="338"/>
    </location>
</feature>
<dbReference type="PANTHER" id="PTHR34978">
    <property type="entry name" value="POSSIBLE SENSOR-TRANSDUCER PROTEIN BLAR"/>
    <property type="match status" value="1"/>
</dbReference>
<keyword evidence="2" id="KW-0812">Transmembrane</keyword>
<name>A0ABT8CCV3_9BACT</name>
<evidence type="ECO:0000256" key="2">
    <source>
        <dbReference type="SAM" id="Phobius"/>
    </source>
</evidence>
<evidence type="ECO:0000256" key="1">
    <source>
        <dbReference type="SAM" id="Coils"/>
    </source>
</evidence>
<dbReference type="EMBL" id="JAUFQS010000041">
    <property type="protein sequence ID" value="MDN3689580.1"/>
    <property type="molecule type" value="Genomic_DNA"/>
</dbReference>
<dbReference type="Proteomes" id="UP001236663">
    <property type="component" value="Unassembled WGS sequence"/>
</dbReference>
<feature type="transmembrane region" description="Helical" evidence="2">
    <location>
        <begin position="48"/>
        <end position="68"/>
    </location>
</feature>
<gene>
    <name evidence="4" type="ORF">QWZ15_17280</name>
</gene>
<dbReference type="InterPro" id="IPR052173">
    <property type="entry name" value="Beta-lactam_resp_regulator"/>
</dbReference>
<dbReference type="RefSeq" id="WP_163385319.1">
    <property type="nucleotide sequence ID" value="NZ_JAUFQS010000041.1"/>
</dbReference>
<dbReference type="Pfam" id="PF05569">
    <property type="entry name" value="Peptidase_M56"/>
    <property type="match status" value="1"/>
</dbReference>
<keyword evidence="5" id="KW-1185">Reference proteome</keyword>
<protein>
    <submittedName>
        <fullName evidence="4">M56 family metallopeptidase</fullName>
    </submittedName>
</protein>
<dbReference type="InterPro" id="IPR008756">
    <property type="entry name" value="Peptidase_M56"/>
</dbReference>
<feature type="transmembrane region" description="Helical" evidence="2">
    <location>
        <begin position="13"/>
        <end position="36"/>
    </location>
</feature>
<organism evidence="4 5">
    <name type="scientific">Cyclobacterium jeungdonense</name>
    <dbReference type="NCBI Taxonomy" id="708087"/>
    <lineage>
        <taxon>Bacteria</taxon>
        <taxon>Pseudomonadati</taxon>
        <taxon>Bacteroidota</taxon>
        <taxon>Cytophagia</taxon>
        <taxon>Cytophagales</taxon>
        <taxon>Cyclobacteriaceae</taxon>
        <taxon>Cyclobacterium</taxon>
    </lineage>
</organism>
<keyword evidence="2" id="KW-1133">Transmembrane helix</keyword>
<feature type="transmembrane region" description="Helical" evidence="2">
    <location>
        <begin position="116"/>
        <end position="139"/>
    </location>
</feature>
<reference evidence="5" key="1">
    <citation type="journal article" date="2019" name="Int. J. Syst. Evol. Microbiol.">
        <title>The Global Catalogue of Microorganisms (GCM) 10K type strain sequencing project: providing services to taxonomists for standard genome sequencing and annotation.</title>
        <authorList>
            <consortium name="The Broad Institute Genomics Platform"/>
            <consortium name="The Broad Institute Genome Sequencing Center for Infectious Disease"/>
            <person name="Wu L."/>
            <person name="Ma J."/>
        </authorList>
    </citation>
    <scope>NUCLEOTIDE SEQUENCE [LARGE SCALE GENOMIC DNA]</scope>
    <source>
        <strain evidence="5">CECT 7706</strain>
    </source>
</reference>
<sequence length="585" mass="66599">MKIDWFLLAVPEILGWSLIHSLWQFVLLAGIYWLLLRFGALRIPHYRYLTGLLVLFLMALSFSATLWYEYQMWLHDAAIPQPHLESLLHTATGYQAETSPGHWATASLFLQKALPYFVNVWFIGVVFYMVRLAGNFASLQQIKRRSSMSLPKWIHEKARVYGLKMGITLPVSIRVSEEIEVPMVFGMLKPIVLIPAGLLSGMPPAQLETILAHELAHIRRQDFTINLCQSFLEMIFFYHPAFWWINESVREAREQATDDLAIKNGAVASDLAHALANIVNRASNSTPELAMAAQKSTFPTLLRIQRMMGKKHSKISPSPLISKTMIITCLLSFILLLGTARQENPDRNIWLETQLNNTLSSLPVSIPSFPMPLISGSDDSVPSSVTPSTLAKAEVILDSIQEFNFQIAEVVDLVVEVDQDATWEREAAVKIDTVPEMPALALSPPPTLDFSPAFPENLPGVSGGFFKEFGDSLGLVTSRIILLHQDSTPNGRFQKEKLELKMKELQLKMAASQQVFEEKMREWEADFKPKMEEFEAKMEAWRKENEPKIKEFEAKMEEWSKQQEARFKAMEEKMREKEKAMEEIQ</sequence>
<dbReference type="CDD" id="cd07341">
    <property type="entry name" value="M56_BlaR1_MecR1_like"/>
    <property type="match status" value="1"/>
</dbReference>
<feature type="domain" description="Peptidase M56" evidence="3">
    <location>
        <begin position="52"/>
        <end position="264"/>
    </location>
</feature>
<proteinExistence type="predicted"/>